<name>A0AA40AAQ6_9PEZI</name>
<dbReference type="InterPro" id="IPR051483">
    <property type="entry name" value="MAP7_domain-containing"/>
</dbReference>
<feature type="region of interest" description="Disordered" evidence="2">
    <location>
        <begin position="13"/>
        <end position="64"/>
    </location>
</feature>
<accession>A0AA40AAQ6</accession>
<keyword evidence="4" id="KW-1185">Reference proteome</keyword>
<feature type="compositionally biased region" description="Basic residues" evidence="2">
    <location>
        <begin position="19"/>
        <end position="28"/>
    </location>
</feature>
<feature type="compositionally biased region" description="Basic and acidic residues" evidence="2">
    <location>
        <begin position="735"/>
        <end position="758"/>
    </location>
</feature>
<dbReference type="PANTHER" id="PTHR15073:SF1">
    <property type="entry name" value="RETICULOCYTE-BINDING PROTEIN HOMOLOG 2A"/>
    <property type="match status" value="1"/>
</dbReference>
<proteinExistence type="predicted"/>
<sequence>MATFVPLECLFPYSPAKMPKQKPKKPQKPQKPQKAQKSPVLGTPGIQTGAASSSTGVVSSRMTPAQRKNIAARLEKTLSIDHPAIHEAHYRPINEYTCDLRPIAVFRAPEQIPLDEIGRVSAVKAALAEVEQAAKDAMSEHFSLRFANLGDPEQRVWYADEVSGRTIQEIYNGWTSRFDQQINRIHQERLDIATEVDMDGDHDTLKEIEKIVANAQRLKACELEIKQLRADLDVYETHPYGAFLSQNKHMSATERLQGTVNTLRDERNYWEWRATTAREQSFKYMVDHRLRTLLQHWGVTSGKRQWQKYDTGNFAAMRLEADIDKFLANISHRDGNAMMECQQPIGLKHLMRVASIHRIIHGADLLADCHIIADKRVRSRHDQQHDPTVGLMPEDLRAGFNEKFSDFPSGVTKRSLEKRSGEEASWQDLFDKTVYQLYGLENVVQAKHIVACLTGLDPDPGPDRLEVRPKLQSHADFINKWVTINEMVHHYASRAERNSPATWPLWKDEWLKLRKVMTEQNFGLHQWPQDFDAKPWPKRIKRALFQDYVRLFAQVCQLYNLPTDLQTAKAWRRELRRLDRQRWEVYRYAIQTWNHGDIHGGRAGDYDAAGRNPNAKAGNLWAEFNWIYGVDQWKFAQRHDPEQPPDAPKLWDDLTPLTASENFDPIGIKSERWHGGLKDRDPPYWPKMEIQSENEKEKEKEKERQTETERERQREREEREREEREEREREEEEREREKEEREKEKEKEREKEKEKEKEKEEEDNRMDVDADNPGGFDWWW</sequence>
<dbReference type="AlphaFoldDB" id="A0AA40AAQ6"/>
<dbReference type="GO" id="GO:0000226">
    <property type="term" value="P:microtubule cytoskeleton organization"/>
    <property type="evidence" value="ECO:0007669"/>
    <property type="project" value="TreeGrafter"/>
</dbReference>
<evidence type="ECO:0000313" key="4">
    <source>
        <dbReference type="Proteomes" id="UP001172159"/>
    </source>
</evidence>
<evidence type="ECO:0000256" key="1">
    <source>
        <dbReference type="ARBA" id="ARBA00023054"/>
    </source>
</evidence>
<gene>
    <name evidence="3" type="ORF">B0T21DRAFT_415741</name>
</gene>
<dbReference type="Proteomes" id="UP001172159">
    <property type="component" value="Unassembled WGS sequence"/>
</dbReference>
<dbReference type="EMBL" id="JAUKTV010000016">
    <property type="protein sequence ID" value="KAK0712168.1"/>
    <property type="molecule type" value="Genomic_DNA"/>
</dbReference>
<dbReference type="PANTHER" id="PTHR15073">
    <property type="entry name" value="MICROTUBULE-ASSOCIATED PROTEIN"/>
    <property type="match status" value="1"/>
</dbReference>
<organism evidence="3 4">
    <name type="scientific">Apiosordaria backusii</name>
    <dbReference type="NCBI Taxonomy" id="314023"/>
    <lineage>
        <taxon>Eukaryota</taxon>
        <taxon>Fungi</taxon>
        <taxon>Dikarya</taxon>
        <taxon>Ascomycota</taxon>
        <taxon>Pezizomycotina</taxon>
        <taxon>Sordariomycetes</taxon>
        <taxon>Sordariomycetidae</taxon>
        <taxon>Sordariales</taxon>
        <taxon>Lasiosphaeriaceae</taxon>
        <taxon>Apiosordaria</taxon>
    </lineage>
</organism>
<feature type="compositionally biased region" description="Basic and acidic residues" evidence="2">
    <location>
        <begin position="669"/>
        <end position="682"/>
    </location>
</feature>
<evidence type="ECO:0000313" key="3">
    <source>
        <dbReference type="EMBL" id="KAK0712168.1"/>
    </source>
</evidence>
<protein>
    <submittedName>
        <fullName evidence="3">Uncharacterized protein</fullName>
    </submittedName>
</protein>
<feature type="region of interest" description="Disordered" evidence="2">
    <location>
        <begin position="638"/>
        <end position="780"/>
    </location>
</feature>
<comment type="caution">
    <text evidence="3">The sequence shown here is derived from an EMBL/GenBank/DDBJ whole genome shotgun (WGS) entry which is preliminary data.</text>
</comment>
<dbReference type="GO" id="GO:0015630">
    <property type="term" value="C:microtubule cytoskeleton"/>
    <property type="evidence" value="ECO:0007669"/>
    <property type="project" value="TreeGrafter"/>
</dbReference>
<feature type="compositionally biased region" description="Low complexity" evidence="2">
    <location>
        <begin position="48"/>
        <end position="60"/>
    </location>
</feature>
<keyword evidence="1" id="KW-0175">Coiled coil</keyword>
<evidence type="ECO:0000256" key="2">
    <source>
        <dbReference type="SAM" id="MobiDB-lite"/>
    </source>
</evidence>
<reference evidence="3" key="1">
    <citation type="submission" date="2023-06" db="EMBL/GenBank/DDBJ databases">
        <title>Genome-scale phylogeny and comparative genomics of the fungal order Sordariales.</title>
        <authorList>
            <consortium name="Lawrence Berkeley National Laboratory"/>
            <person name="Hensen N."/>
            <person name="Bonometti L."/>
            <person name="Westerberg I."/>
            <person name="Brannstrom I.O."/>
            <person name="Guillou S."/>
            <person name="Cros-Aarteil S."/>
            <person name="Calhoun S."/>
            <person name="Haridas S."/>
            <person name="Kuo A."/>
            <person name="Mondo S."/>
            <person name="Pangilinan J."/>
            <person name="Riley R."/>
            <person name="Labutti K."/>
            <person name="Andreopoulos B."/>
            <person name="Lipzen A."/>
            <person name="Chen C."/>
            <person name="Yanf M."/>
            <person name="Daum C."/>
            <person name="Ng V."/>
            <person name="Clum A."/>
            <person name="Steindorff A."/>
            <person name="Ohm R."/>
            <person name="Martin F."/>
            <person name="Silar P."/>
            <person name="Natvig D."/>
            <person name="Lalanne C."/>
            <person name="Gautier V."/>
            <person name="Ament-Velasquez S.L."/>
            <person name="Kruys A."/>
            <person name="Hutchinson M.I."/>
            <person name="Powell A.J."/>
            <person name="Barry K."/>
            <person name="Miller A.N."/>
            <person name="Grigoriev I.V."/>
            <person name="Debuchy R."/>
            <person name="Gladieux P."/>
            <person name="Thoren M.H."/>
            <person name="Johannesson H."/>
        </authorList>
    </citation>
    <scope>NUCLEOTIDE SEQUENCE</scope>
    <source>
        <strain evidence="3">CBS 540.89</strain>
    </source>
</reference>
<feature type="compositionally biased region" description="Basic and acidic residues" evidence="2">
    <location>
        <begin position="693"/>
        <end position="727"/>
    </location>
</feature>